<evidence type="ECO:0000259" key="3">
    <source>
        <dbReference type="Pfam" id="PF25149"/>
    </source>
</evidence>
<dbReference type="Proteomes" id="UP000619238">
    <property type="component" value="Unassembled WGS sequence"/>
</dbReference>
<accession>A0ABR7Q975</accession>
<feature type="domain" description="DUF7825" evidence="3">
    <location>
        <begin position="707"/>
        <end position="977"/>
    </location>
</feature>
<dbReference type="InterPro" id="IPR056727">
    <property type="entry name" value="DUF7825"/>
</dbReference>
<dbReference type="Pfam" id="PF20103">
    <property type="entry name" value="DUF6493"/>
    <property type="match status" value="1"/>
</dbReference>
<feature type="domain" description="DUF7824" evidence="2">
    <location>
        <begin position="422"/>
        <end position="684"/>
    </location>
</feature>
<gene>
    <name evidence="4" type="ORF">H2O64_10555</name>
</gene>
<dbReference type="InterPro" id="IPR016024">
    <property type="entry name" value="ARM-type_fold"/>
</dbReference>
<dbReference type="InterPro" id="IPR045472">
    <property type="entry name" value="DUF6493"/>
</dbReference>
<dbReference type="EMBL" id="JACGWS010000005">
    <property type="protein sequence ID" value="MBC8755114.1"/>
    <property type="molecule type" value="Genomic_DNA"/>
</dbReference>
<evidence type="ECO:0000259" key="2">
    <source>
        <dbReference type="Pfam" id="PF25148"/>
    </source>
</evidence>
<evidence type="ECO:0000313" key="4">
    <source>
        <dbReference type="EMBL" id="MBC8755114.1"/>
    </source>
</evidence>
<dbReference type="RefSeq" id="WP_187562160.1">
    <property type="nucleotide sequence ID" value="NZ_JACGWS010000005.1"/>
</dbReference>
<reference evidence="4 5" key="1">
    <citation type="submission" date="2020-07" db="EMBL/GenBank/DDBJ databases">
        <title>Description of Kordia aestuariivivens sp. nov., isolated from a tidal flat.</title>
        <authorList>
            <person name="Park S."/>
            <person name="Yoon J.-H."/>
        </authorList>
    </citation>
    <scope>NUCLEOTIDE SEQUENCE [LARGE SCALE GENOMIC DNA]</scope>
    <source>
        <strain evidence="4 5">YSTF-M3</strain>
    </source>
</reference>
<keyword evidence="5" id="KW-1185">Reference proteome</keyword>
<dbReference type="SUPFAM" id="SSF48371">
    <property type="entry name" value="ARM repeat"/>
    <property type="match status" value="1"/>
</dbReference>
<proteinExistence type="predicted"/>
<evidence type="ECO:0000259" key="1">
    <source>
        <dbReference type="Pfam" id="PF20103"/>
    </source>
</evidence>
<sequence length="978" mass="114378">MFIEELKDIVKHEKDVVPFLKKLTSKEKREFVPELKKLADIVFERRDVTEKTKWGMSYSSESTHTDKQRAIVDMARFVCFNKTEARRIFTNNNFLSNDDVIANILPWFIPKWYSDLLNETNSWGLTYEKLMLLYSNGYLEPSSELIVARLPSIIVKSSWENKEHKSFYTPEVLEEYKETLETHIWYLFEAESGINNFNYYNKFDNHKGVDDAWIYTIINLVEKQKLDREKTLIATIYTATKGFNQNLSGWFFDLLIKLNPTKEEVLRLQDEFYAALNAPHSKVVNTVLKYFKIVATDKKFKHATFVENASILLSSEVKSVVSSSLMMLDKIAKTHASSQSIVCKTASEALLHTDEKIQVRAAKIIEKYGDSTNEELRDEIEMYTDGLLYAAKEILSEYISAETEETNEEEIDAIEEITILSEENKLPVYETIDDLIFFVSQAIDNNEVYHIDLLLANLPKLNLLINSENASRLAPILKRSFDLVFITEWITQVGNIEVAAADYINDFGKMLVRKYPAELRDFWRYTVEKTKDIRHYERDNKDYSVELEKRSIPGYIYNLYRFLFIRSKEFIQKGQAFPLLSTPTHTPCWIAPAVFLDRILQYQNTNKKFDFNDYQIAIGRLPITECTKEITEKIAQIQSKELQEVLRYHFNLTSLKESKIMRPALWMQSILSKKNAEDINYFEEDLGYSLQKEMAFYTWACMSRERTFKLYDYQAGKYTNEKVTEKKLYFNEFLPKKFEYASLLTSIKDFFKGNKRKVVHQNSIYKFIRIRKQQFTTLIQPNDDLKFLLLTPNNPCVFLSQVIHNNLQESTFFDEGTRKNMINILKGLYEIWNREDYFETTYLFLATGFLCSDKVARDIAAEIWIKANSTATMNNVLLGKTLGKLQFGDYAPMKRFTDLITESMFAISTLHNKRLFELINAMISTMNDTPIRGVKKLLELFLELKRTFPEAAISDETTEKLTVWKTSKTLKAVVEKLI</sequence>
<evidence type="ECO:0000313" key="5">
    <source>
        <dbReference type="Proteomes" id="UP000619238"/>
    </source>
</evidence>
<name>A0ABR7Q975_9FLAO</name>
<comment type="caution">
    <text evidence="4">The sequence shown here is derived from an EMBL/GenBank/DDBJ whole genome shotgun (WGS) entry which is preliminary data.</text>
</comment>
<evidence type="ECO:0008006" key="6">
    <source>
        <dbReference type="Google" id="ProtNLM"/>
    </source>
</evidence>
<organism evidence="4 5">
    <name type="scientific">Kordia aestuariivivens</name>
    <dbReference type="NCBI Taxonomy" id="2759037"/>
    <lineage>
        <taxon>Bacteria</taxon>
        <taxon>Pseudomonadati</taxon>
        <taxon>Bacteroidota</taxon>
        <taxon>Flavobacteriia</taxon>
        <taxon>Flavobacteriales</taxon>
        <taxon>Flavobacteriaceae</taxon>
        <taxon>Kordia</taxon>
    </lineage>
</organism>
<feature type="domain" description="DUF6493" evidence="1">
    <location>
        <begin position="3"/>
        <end position="319"/>
    </location>
</feature>
<protein>
    <recommendedName>
        <fullName evidence="6">DUF4132 domain-containing protein</fullName>
    </recommendedName>
</protein>
<dbReference type="Pfam" id="PF25148">
    <property type="entry name" value="DUF7824"/>
    <property type="match status" value="1"/>
</dbReference>
<dbReference type="InterPro" id="IPR056726">
    <property type="entry name" value="DUF7824"/>
</dbReference>
<dbReference type="Pfam" id="PF25149">
    <property type="entry name" value="DUF7825"/>
    <property type="match status" value="1"/>
</dbReference>